<evidence type="ECO:0000313" key="2">
    <source>
        <dbReference type="Proteomes" id="UP001150581"/>
    </source>
</evidence>
<gene>
    <name evidence="1" type="primary">PAM16_2</name>
    <name evidence="1" type="ORF">LPJ66_006057</name>
</gene>
<organism evidence="1 2">
    <name type="scientific">Kickxella alabastrina</name>
    <dbReference type="NCBI Taxonomy" id="61397"/>
    <lineage>
        <taxon>Eukaryota</taxon>
        <taxon>Fungi</taxon>
        <taxon>Fungi incertae sedis</taxon>
        <taxon>Zoopagomycota</taxon>
        <taxon>Kickxellomycotina</taxon>
        <taxon>Kickxellomycetes</taxon>
        <taxon>Kickxellales</taxon>
        <taxon>Kickxellaceae</taxon>
        <taxon>Kickxella</taxon>
    </lineage>
</organism>
<proteinExistence type="predicted"/>
<keyword evidence="2" id="KW-1185">Reference proteome</keyword>
<accession>A0ACC1IF34</accession>
<protein>
    <submittedName>
        <fullName evidence="1">Mitochondrial import inner membrane translocase subunit TIM16</fullName>
    </submittedName>
</protein>
<comment type="caution">
    <text evidence="1">The sequence shown here is derived from an EMBL/GenBank/DDBJ whole genome shotgun (WGS) entry which is preliminary data.</text>
</comment>
<sequence length="153" mass="16506">MSAPKAIIQMLMTGTRIIGRAFGDAYKQAGANSTAARAAAGNMKESADGDRMTQASGITVDESTKILNIQDPNNKEDMVKKFEHLFASNDPKKGGSFYLQSKIIRARERIEMHWAQEKLKAQQEAAGEVPAESIAPDGTKPDGPPSDSNSKPQ</sequence>
<dbReference type="EMBL" id="JANBPG010000912">
    <property type="protein sequence ID" value="KAJ1892936.1"/>
    <property type="molecule type" value="Genomic_DNA"/>
</dbReference>
<name>A0ACC1IF34_9FUNG</name>
<evidence type="ECO:0000313" key="1">
    <source>
        <dbReference type="EMBL" id="KAJ1892936.1"/>
    </source>
</evidence>
<reference evidence="1" key="1">
    <citation type="submission" date="2022-07" db="EMBL/GenBank/DDBJ databases">
        <title>Phylogenomic reconstructions and comparative analyses of Kickxellomycotina fungi.</title>
        <authorList>
            <person name="Reynolds N.K."/>
            <person name="Stajich J.E."/>
            <person name="Barry K."/>
            <person name="Grigoriev I.V."/>
            <person name="Crous P."/>
            <person name="Smith M.E."/>
        </authorList>
    </citation>
    <scope>NUCLEOTIDE SEQUENCE</scope>
    <source>
        <strain evidence="1">Benny 63K</strain>
    </source>
</reference>
<dbReference type="Proteomes" id="UP001150581">
    <property type="component" value="Unassembled WGS sequence"/>
</dbReference>